<dbReference type="InterPro" id="IPR046980">
    <property type="entry name" value="KefG/KefF"/>
</dbReference>
<dbReference type="EMBL" id="CP061561">
    <property type="protein sequence ID" value="QNX04348.1"/>
    <property type="molecule type" value="Genomic_DNA"/>
</dbReference>
<dbReference type="PANTHER" id="PTHR47307">
    <property type="entry name" value="GLUTATHIONE-REGULATED POTASSIUM-EFFLUX SYSTEM ANCILLARY PROTEIN KEFG"/>
    <property type="match status" value="1"/>
</dbReference>
<dbReference type="Proteomes" id="UP000516862">
    <property type="component" value="Chromosome"/>
</dbReference>
<evidence type="ECO:0000313" key="4">
    <source>
        <dbReference type="Proteomes" id="UP000516862"/>
    </source>
</evidence>
<evidence type="ECO:0000259" key="2">
    <source>
        <dbReference type="Pfam" id="PF02525"/>
    </source>
</evidence>
<dbReference type="GO" id="GO:0009055">
    <property type="term" value="F:electron transfer activity"/>
    <property type="evidence" value="ECO:0007669"/>
    <property type="project" value="TreeGrafter"/>
</dbReference>
<evidence type="ECO:0000256" key="1">
    <source>
        <dbReference type="ARBA" id="ARBA00023002"/>
    </source>
</evidence>
<evidence type="ECO:0000313" key="3">
    <source>
        <dbReference type="EMBL" id="QNX04348.1"/>
    </source>
</evidence>
<dbReference type="SUPFAM" id="SSF52218">
    <property type="entry name" value="Flavoproteins"/>
    <property type="match status" value="1"/>
</dbReference>
<dbReference type="InterPro" id="IPR029039">
    <property type="entry name" value="Flavoprotein-like_sf"/>
</dbReference>
<dbReference type="GO" id="GO:0010181">
    <property type="term" value="F:FMN binding"/>
    <property type="evidence" value="ECO:0007669"/>
    <property type="project" value="TreeGrafter"/>
</dbReference>
<name>A0A7H2PNB5_9GAMM</name>
<dbReference type="AlphaFoldDB" id="A0A7H2PNB5"/>
<reference evidence="4" key="1">
    <citation type="submission" date="2020-09" db="EMBL/GenBank/DDBJ databases">
        <title>Clinical and molecular characterization of Acinetobacter seifertii in Taiwan.</title>
        <authorList>
            <person name="Li L.-H."/>
            <person name="Yang Y.-S."/>
            <person name="Sun J.-R."/>
            <person name="Huang T.-W."/>
            <person name="Huang W.-C."/>
            <person name="Wang Y.-C."/>
            <person name="Kuo T.-H."/>
            <person name="Kuo S.-C."/>
            <person name="Chen T.-L."/>
        </authorList>
    </citation>
    <scope>NUCLEOTIDE SEQUENCE [LARGE SCALE GENOMIC DNA]</scope>
    <source>
        <strain evidence="4">AS73</strain>
    </source>
</reference>
<dbReference type="Pfam" id="PF02525">
    <property type="entry name" value="Flavodoxin_2"/>
    <property type="match status" value="1"/>
</dbReference>
<feature type="domain" description="Flavodoxin-like fold" evidence="2">
    <location>
        <begin position="4"/>
        <end position="168"/>
    </location>
</feature>
<sequence length="177" mass="20748">MQNKKLVIVAHPNIKNSKVNKRWIEELNKYPEEIVVHELYSRYPNGEFDIKYEQTMLEKYDTIIFQFPIYWFNCPPLLKKWFDDVFTYGWAYGASGNMLANKKIGFAVSAGSKEIDFSVKGKYSATLENVLLPFKLTTLYVKALYCSYFSFYGAEDEINFTQLESSAVEYIKFIKKI</sequence>
<dbReference type="Gene3D" id="3.40.50.360">
    <property type="match status" value="1"/>
</dbReference>
<proteinExistence type="predicted"/>
<reference evidence="3 4" key="2">
    <citation type="submission" date="2020-09" db="EMBL/GenBank/DDBJ databases">
        <authorList>
            <person name="Chen F.-J."/>
            <person name="Lee Y.-T."/>
        </authorList>
    </citation>
    <scope>NUCLEOTIDE SEQUENCE [LARGE SCALE GENOMIC DNA]</scope>
    <source>
        <strain evidence="3 4">AS73</strain>
    </source>
</reference>
<dbReference type="GO" id="GO:0003955">
    <property type="term" value="F:NAD(P)H dehydrogenase (quinone) activity"/>
    <property type="evidence" value="ECO:0007669"/>
    <property type="project" value="TreeGrafter"/>
</dbReference>
<dbReference type="PANTHER" id="PTHR47307:SF1">
    <property type="entry name" value="GLUTATHIONE-REGULATED POTASSIUM-EFFLUX SYSTEM ANCILLARY PROTEIN KEFG"/>
    <property type="match status" value="1"/>
</dbReference>
<accession>A0A7H2PNB5</accession>
<gene>
    <name evidence="3" type="ORF">IC796_13370</name>
</gene>
<keyword evidence="1" id="KW-0560">Oxidoreductase</keyword>
<dbReference type="InterPro" id="IPR003680">
    <property type="entry name" value="Flavodoxin_fold"/>
</dbReference>
<protein>
    <submittedName>
        <fullName evidence="3">NAD(P)H-dependent oxidoreductase</fullName>
    </submittedName>
</protein>
<dbReference type="RefSeq" id="WP_151686008.1">
    <property type="nucleotide sequence ID" value="NZ_BKEE01000076.1"/>
</dbReference>
<organism evidence="3 4">
    <name type="scientific">Acinetobacter seifertii</name>
    <dbReference type="NCBI Taxonomy" id="1530123"/>
    <lineage>
        <taxon>Bacteria</taxon>
        <taxon>Pseudomonadati</taxon>
        <taxon>Pseudomonadota</taxon>
        <taxon>Gammaproteobacteria</taxon>
        <taxon>Moraxellales</taxon>
        <taxon>Moraxellaceae</taxon>
        <taxon>Acinetobacter</taxon>
        <taxon>Acinetobacter calcoaceticus/baumannii complex</taxon>
    </lineage>
</organism>